<gene>
    <name evidence="1" type="ORF">VNO80_19456</name>
</gene>
<proteinExistence type="predicted"/>
<reference evidence="1 2" key="1">
    <citation type="submission" date="2024-01" db="EMBL/GenBank/DDBJ databases">
        <title>The genomes of 5 underutilized Papilionoideae crops provide insights into root nodulation and disease resistanc.</title>
        <authorList>
            <person name="Jiang F."/>
        </authorList>
    </citation>
    <scope>NUCLEOTIDE SEQUENCE [LARGE SCALE GENOMIC DNA]</scope>
    <source>
        <strain evidence="1">JINMINGXINNONG_FW02</strain>
        <tissue evidence="1">Leaves</tissue>
    </source>
</reference>
<accession>A0AAN9MFP4</accession>
<dbReference type="Proteomes" id="UP001374584">
    <property type="component" value="Unassembled WGS sequence"/>
</dbReference>
<dbReference type="EMBL" id="JAYMYR010000007">
    <property type="protein sequence ID" value="KAK7354000.1"/>
    <property type="molecule type" value="Genomic_DNA"/>
</dbReference>
<dbReference type="AlphaFoldDB" id="A0AAN9MFP4"/>
<protein>
    <submittedName>
        <fullName evidence="1">Uncharacterized protein</fullName>
    </submittedName>
</protein>
<organism evidence="1 2">
    <name type="scientific">Phaseolus coccineus</name>
    <name type="common">Scarlet runner bean</name>
    <name type="synonym">Phaseolus multiflorus</name>
    <dbReference type="NCBI Taxonomy" id="3886"/>
    <lineage>
        <taxon>Eukaryota</taxon>
        <taxon>Viridiplantae</taxon>
        <taxon>Streptophyta</taxon>
        <taxon>Embryophyta</taxon>
        <taxon>Tracheophyta</taxon>
        <taxon>Spermatophyta</taxon>
        <taxon>Magnoliopsida</taxon>
        <taxon>eudicotyledons</taxon>
        <taxon>Gunneridae</taxon>
        <taxon>Pentapetalae</taxon>
        <taxon>rosids</taxon>
        <taxon>fabids</taxon>
        <taxon>Fabales</taxon>
        <taxon>Fabaceae</taxon>
        <taxon>Papilionoideae</taxon>
        <taxon>50 kb inversion clade</taxon>
        <taxon>NPAAA clade</taxon>
        <taxon>indigoferoid/millettioid clade</taxon>
        <taxon>Phaseoleae</taxon>
        <taxon>Phaseolus</taxon>
    </lineage>
</organism>
<keyword evidence="2" id="KW-1185">Reference proteome</keyword>
<sequence>MSKFVAVASSLTPPACWHRHWRGMEDVAVIVAVRSTTPKPRLPLRVATGLRRAVTHADSVRVRQGFGGCVRRSDRRMGDAGRRRGQRRSRRNLLLRLRRQEDGSDLHRLRHFQRCTLVSFDYVNEIFVAGDGKQGLQVNTTFGSQKALESTVAKLLPSIMARVSIHPSPCALIP</sequence>
<evidence type="ECO:0000313" key="2">
    <source>
        <dbReference type="Proteomes" id="UP001374584"/>
    </source>
</evidence>
<name>A0AAN9MFP4_PHACN</name>
<comment type="caution">
    <text evidence="1">The sequence shown here is derived from an EMBL/GenBank/DDBJ whole genome shotgun (WGS) entry which is preliminary data.</text>
</comment>
<evidence type="ECO:0000313" key="1">
    <source>
        <dbReference type="EMBL" id="KAK7354000.1"/>
    </source>
</evidence>